<dbReference type="InterPro" id="IPR016032">
    <property type="entry name" value="Sig_transdc_resp-reg_C-effctor"/>
</dbReference>
<dbReference type="Proteomes" id="UP000184295">
    <property type="component" value="Unassembled WGS sequence"/>
</dbReference>
<dbReference type="Gene3D" id="1.10.10.10">
    <property type="entry name" value="Winged helix-like DNA-binding domain superfamily/Winged helix DNA-binding domain"/>
    <property type="match status" value="1"/>
</dbReference>
<dbReference type="STRING" id="1121881.SAMN02745225_02306"/>
<name>A0A1M4YCW8_9ACTN</name>
<dbReference type="SUPFAM" id="SSF46894">
    <property type="entry name" value="C-terminal effector domain of the bipartite response regulators"/>
    <property type="match status" value="1"/>
</dbReference>
<protein>
    <submittedName>
        <fullName evidence="4">Transcriptional regulatory protein, C terminal</fullName>
    </submittedName>
</protein>
<gene>
    <name evidence="4" type="ORF">SAMN02745225_02306</name>
</gene>
<dbReference type="InterPro" id="IPR001867">
    <property type="entry name" value="OmpR/PhoB-type_DNA-bd"/>
</dbReference>
<dbReference type="GO" id="GO:0003677">
    <property type="term" value="F:DNA binding"/>
    <property type="evidence" value="ECO:0007669"/>
    <property type="project" value="UniProtKB-UniRule"/>
</dbReference>
<evidence type="ECO:0000313" key="4">
    <source>
        <dbReference type="EMBL" id="SHF03577.1"/>
    </source>
</evidence>
<feature type="DNA-binding region" description="OmpR/PhoB-type" evidence="2">
    <location>
        <begin position="20"/>
        <end position="118"/>
    </location>
</feature>
<reference evidence="5" key="1">
    <citation type="submission" date="2016-11" db="EMBL/GenBank/DDBJ databases">
        <authorList>
            <person name="Varghese N."/>
            <person name="Submissions S."/>
        </authorList>
    </citation>
    <scope>NUCLEOTIDE SEQUENCE [LARGE SCALE GENOMIC DNA]</scope>
    <source>
        <strain evidence="5">DSM 19514</strain>
    </source>
</reference>
<sequence length="125" mass="13778">MNAAVATMTSAGNGPHRVDTEVLRAQDTELDLGARLLCVGARCMPLPAKEFELLFVLLAHAGQVVHREQLLAAGWTNPREVGKALEVYIPRLREKIETDPHHPTHIRTVCGIGYIFDREALGWAS</sequence>
<evidence type="ECO:0000259" key="3">
    <source>
        <dbReference type="PROSITE" id="PS51755"/>
    </source>
</evidence>
<dbReference type="RefSeq" id="WP_072792696.1">
    <property type="nucleotide sequence ID" value="NZ_FQUL01000063.1"/>
</dbReference>
<dbReference type="Pfam" id="PF00486">
    <property type="entry name" value="Trans_reg_C"/>
    <property type="match status" value="1"/>
</dbReference>
<feature type="domain" description="OmpR/PhoB-type" evidence="3">
    <location>
        <begin position="20"/>
        <end position="118"/>
    </location>
</feature>
<evidence type="ECO:0000313" key="5">
    <source>
        <dbReference type="Proteomes" id="UP000184295"/>
    </source>
</evidence>
<keyword evidence="1 2" id="KW-0238">DNA-binding</keyword>
<evidence type="ECO:0000256" key="2">
    <source>
        <dbReference type="PROSITE-ProRule" id="PRU01091"/>
    </source>
</evidence>
<dbReference type="PROSITE" id="PS51755">
    <property type="entry name" value="OMPR_PHOB"/>
    <property type="match status" value="1"/>
</dbReference>
<dbReference type="CDD" id="cd00383">
    <property type="entry name" value="trans_reg_C"/>
    <property type="match status" value="1"/>
</dbReference>
<dbReference type="GO" id="GO:0006355">
    <property type="term" value="P:regulation of DNA-templated transcription"/>
    <property type="evidence" value="ECO:0007669"/>
    <property type="project" value="InterPro"/>
</dbReference>
<organism evidence="4 5">
    <name type="scientific">Ferrithrix thermotolerans DSM 19514</name>
    <dbReference type="NCBI Taxonomy" id="1121881"/>
    <lineage>
        <taxon>Bacteria</taxon>
        <taxon>Bacillati</taxon>
        <taxon>Actinomycetota</taxon>
        <taxon>Acidimicrobiia</taxon>
        <taxon>Acidimicrobiales</taxon>
        <taxon>Acidimicrobiaceae</taxon>
        <taxon>Ferrithrix</taxon>
    </lineage>
</organism>
<dbReference type="InterPro" id="IPR036388">
    <property type="entry name" value="WH-like_DNA-bd_sf"/>
</dbReference>
<proteinExistence type="predicted"/>
<dbReference type="GO" id="GO:0000160">
    <property type="term" value="P:phosphorelay signal transduction system"/>
    <property type="evidence" value="ECO:0007669"/>
    <property type="project" value="InterPro"/>
</dbReference>
<dbReference type="EMBL" id="FQUL01000063">
    <property type="protein sequence ID" value="SHF03577.1"/>
    <property type="molecule type" value="Genomic_DNA"/>
</dbReference>
<evidence type="ECO:0000256" key="1">
    <source>
        <dbReference type="ARBA" id="ARBA00023125"/>
    </source>
</evidence>
<accession>A0A1M4YCW8</accession>
<dbReference type="SMART" id="SM00862">
    <property type="entry name" value="Trans_reg_C"/>
    <property type="match status" value="1"/>
</dbReference>
<dbReference type="AlphaFoldDB" id="A0A1M4YCW8"/>
<keyword evidence="5" id="KW-1185">Reference proteome</keyword>
<dbReference type="OrthoDB" id="8927943at2"/>